<dbReference type="HAMAP" id="MF_00171">
    <property type="entry name" value="TruA"/>
    <property type="match status" value="1"/>
</dbReference>
<dbReference type="InterPro" id="IPR020097">
    <property type="entry name" value="PsdUridine_synth_TruA_a/b_dom"/>
</dbReference>
<dbReference type="GO" id="GO:0003723">
    <property type="term" value="F:RNA binding"/>
    <property type="evidence" value="ECO:0007669"/>
    <property type="project" value="InterPro"/>
</dbReference>
<dbReference type="PANTHER" id="PTHR11142">
    <property type="entry name" value="PSEUDOURIDYLATE SYNTHASE"/>
    <property type="match status" value="1"/>
</dbReference>
<comment type="similarity">
    <text evidence="1 4">Belongs to the tRNA pseudouridine synthase TruA family.</text>
</comment>
<keyword evidence="2 4" id="KW-0819">tRNA processing</keyword>
<evidence type="ECO:0000259" key="5">
    <source>
        <dbReference type="Pfam" id="PF01416"/>
    </source>
</evidence>
<feature type="domain" description="Pseudouridine synthase I TruA alpha/beta" evidence="5">
    <location>
        <begin position="197"/>
        <end position="264"/>
    </location>
</feature>
<reference evidence="6" key="1">
    <citation type="journal article" date="2013" name="Eukaryot. Cell">
        <title>Extremely Reduced Levels of Heterozygosity in the Vertebrate Pathogen Encephalitozoon cuniculi.</title>
        <authorList>
            <person name="Selman M."/>
            <person name="Sak B."/>
            <person name="Kvac M."/>
            <person name="Farinelli L."/>
            <person name="Weiss L.M."/>
            <person name="Corradi N."/>
        </authorList>
    </citation>
    <scope>NUCLEOTIDE SEQUENCE</scope>
</reference>
<protein>
    <recommendedName>
        <fullName evidence="4">tRNA pseudouridine synthase</fullName>
        <ecNumber evidence="4">5.4.99.12</ecNumber>
    </recommendedName>
</protein>
<evidence type="ECO:0000256" key="1">
    <source>
        <dbReference type="ARBA" id="ARBA00009375"/>
    </source>
</evidence>
<dbReference type="VEuPathDB" id="MicrosporidiaDB:AEWD_111610"/>
<dbReference type="InterPro" id="IPR020095">
    <property type="entry name" value="PsdUridine_synth_TruA_C"/>
</dbReference>
<gene>
    <name evidence="6" type="ORF">ECU11_1610</name>
</gene>
<proteinExistence type="inferred from homology"/>
<comment type="catalytic activity">
    <reaction evidence="4">
        <text>uridine(38/39/40) in tRNA = pseudouridine(38/39/40) in tRNA</text>
        <dbReference type="Rhea" id="RHEA:22376"/>
        <dbReference type="Rhea" id="RHEA-COMP:10085"/>
        <dbReference type="Rhea" id="RHEA-COMP:10087"/>
        <dbReference type="ChEBI" id="CHEBI:65314"/>
        <dbReference type="ChEBI" id="CHEBI:65315"/>
        <dbReference type="EC" id="5.4.99.12"/>
    </reaction>
</comment>
<dbReference type="VEuPathDB" id="MicrosporidiaDB:AEWR_111610"/>
<dbReference type="PANTHER" id="PTHR11142:SF5">
    <property type="entry name" value="TRNA PSEUDOURIDINE(38_39) SYNTHASE"/>
    <property type="match status" value="1"/>
</dbReference>
<dbReference type="AlphaFoldDB" id="M1JHQ7"/>
<dbReference type="GO" id="GO:0031119">
    <property type="term" value="P:tRNA pseudouridine synthesis"/>
    <property type="evidence" value="ECO:0007669"/>
    <property type="project" value="TreeGrafter"/>
</dbReference>
<dbReference type="EMBL" id="KC513604">
    <property type="protein sequence ID" value="AGE94909.1"/>
    <property type="molecule type" value="Genomic_DNA"/>
</dbReference>
<dbReference type="GO" id="GO:0005737">
    <property type="term" value="C:cytoplasm"/>
    <property type="evidence" value="ECO:0007669"/>
    <property type="project" value="TreeGrafter"/>
</dbReference>
<dbReference type="InterPro" id="IPR020094">
    <property type="entry name" value="TruA/RsuA/RluB/E/F_N"/>
</dbReference>
<evidence type="ECO:0000256" key="4">
    <source>
        <dbReference type="RuleBase" id="RU003792"/>
    </source>
</evidence>
<accession>M1JHQ7</accession>
<dbReference type="Pfam" id="PF01416">
    <property type="entry name" value="PseudoU_synth_1"/>
    <property type="match status" value="1"/>
</dbReference>
<dbReference type="VEuPathDB" id="MicrosporidiaDB:M970_111610"/>
<dbReference type="GO" id="GO:0160147">
    <property type="term" value="F:tRNA pseudouridine(38-40) synthase activity"/>
    <property type="evidence" value="ECO:0007669"/>
    <property type="project" value="UniProtKB-EC"/>
</dbReference>
<sequence>MNHIRTPRAIAGIWWCPPYEDDKNSPEVRAASMGLESSGGMERSRRQKHRGALKCISKRTIALKISYDGRRYSGVSPQSGRETIGGYLEYALKSTRLGEKLVYAGRTDAGVSAIGMIASGVLTSRIEMPNRSYAVAEDDYKEYKYDVMLNNHLPPDIRVVGWAPVPDTFSARFTCIQRQYRYYFHKKGLDIDRMSKAASEIKGMSSFYCFSKHSDKNARYERTLDECRVVDDGDLYYLDIRARAFLHNMVRKIVWAIKKSGRGESYDVQRIGTSEPYPLVFCNAVYPHELSFITNHRCSEEFRHKLESDQISCKISKIRVEHLDNGFAKEARHEEKAHK</sequence>
<dbReference type="SUPFAM" id="SSF55120">
    <property type="entry name" value="Pseudouridine synthase"/>
    <property type="match status" value="1"/>
</dbReference>
<dbReference type="Gene3D" id="3.30.70.580">
    <property type="entry name" value="Pseudouridine synthase I, catalytic domain, N-terminal subdomain"/>
    <property type="match status" value="1"/>
</dbReference>
<dbReference type="VEuPathDB" id="MicrosporidiaDB:AEWQ_111610"/>
<dbReference type="VEuPathDB" id="MicrosporidiaDB:ECU11_1610"/>
<evidence type="ECO:0000313" key="6">
    <source>
        <dbReference type="EMBL" id="AGE94909.1"/>
    </source>
</evidence>
<evidence type="ECO:0000256" key="3">
    <source>
        <dbReference type="ARBA" id="ARBA00023235"/>
    </source>
</evidence>
<dbReference type="Gene3D" id="3.30.70.660">
    <property type="entry name" value="Pseudouridine synthase I, catalytic domain, C-terminal subdomain"/>
    <property type="match status" value="1"/>
</dbReference>
<dbReference type="InterPro" id="IPR001406">
    <property type="entry name" value="PsdUridine_synth_TruA"/>
</dbReference>
<keyword evidence="3 4" id="KW-0413">Isomerase</keyword>
<evidence type="ECO:0000256" key="2">
    <source>
        <dbReference type="ARBA" id="ARBA00022694"/>
    </source>
</evidence>
<dbReference type="EC" id="5.4.99.12" evidence="4"/>
<dbReference type="GO" id="GO:1990481">
    <property type="term" value="P:mRNA pseudouridine synthesis"/>
    <property type="evidence" value="ECO:0007669"/>
    <property type="project" value="TreeGrafter"/>
</dbReference>
<name>M1JHQ7_ENCCN</name>
<organism evidence="6">
    <name type="scientific">Encephalitozoon cuniculi</name>
    <name type="common">Microsporidian parasite</name>
    <dbReference type="NCBI Taxonomy" id="6035"/>
    <lineage>
        <taxon>Eukaryota</taxon>
        <taxon>Fungi</taxon>
        <taxon>Fungi incertae sedis</taxon>
        <taxon>Microsporidia</taxon>
        <taxon>Unikaryonidae</taxon>
        <taxon>Encephalitozoon</taxon>
    </lineage>
</organism>
<dbReference type="InterPro" id="IPR020103">
    <property type="entry name" value="PsdUridine_synth_cat_dom_sf"/>
</dbReference>
<dbReference type="GO" id="GO:0005634">
    <property type="term" value="C:nucleus"/>
    <property type="evidence" value="ECO:0007669"/>
    <property type="project" value="TreeGrafter"/>
</dbReference>